<dbReference type="eggNOG" id="ENOG502S5RV">
    <property type="taxonomic scope" value="Eukaryota"/>
</dbReference>
<name>W9X5D3_9EURO</name>
<dbReference type="EMBL" id="AMGX01000001">
    <property type="protein sequence ID" value="EXJ75707.1"/>
    <property type="molecule type" value="Genomic_DNA"/>
</dbReference>
<dbReference type="GeneID" id="19184951"/>
<dbReference type="Proteomes" id="UP000019471">
    <property type="component" value="Unassembled WGS sequence"/>
</dbReference>
<feature type="region of interest" description="Disordered" evidence="1">
    <location>
        <begin position="334"/>
        <end position="360"/>
    </location>
</feature>
<dbReference type="HOGENOM" id="CLU_047275_0_0_1"/>
<dbReference type="SUPFAM" id="SSF52540">
    <property type="entry name" value="P-loop containing nucleoside triphosphate hydrolases"/>
    <property type="match status" value="1"/>
</dbReference>
<dbReference type="InterPro" id="IPR027417">
    <property type="entry name" value="P-loop_NTPase"/>
</dbReference>
<dbReference type="RefSeq" id="XP_007739024.1">
    <property type="nucleotide sequence ID" value="XM_007740834.1"/>
</dbReference>
<feature type="compositionally biased region" description="Pro residues" evidence="1">
    <location>
        <begin position="340"/>
        <end position="350"/>
    </location>
</feature>
<evidence type="ECO:0000256" key="1">
    <source>
        <dbReference type="SAM" id="MobiDB-lite"/>
    </source>
</evidence>
<dbReference type="OrthoDB" id="4158913at2759"/>
<feature type="region of interest" description="Disordered" evidence="1">
    <location>
        <begin position="1"/>
        <end position="42"/>
    </location>
</feature>
<accession>W9X5D3</accession>
<evidence type="ECO:0000313" key="2">
    <source>
        <dbReference type="EMBL" id="EXJ75707.1"/>
    </source>
</evidence>
<dbReference type="AlphaFoldDB" id="W9X5D3"/>
<comment type="caution">
    <text evidence="2">The sequence shown here is derived from an EMBL/GenBank/DDBJ whole genome shotgun (WGS) entry which is preliminary data.</text>
</comment>
<evidence type="ECO:0000313" key="3">
    <source>
        <dbReference type="Proteomes" id="UP000019471"/>
    </source>
</evidence>
<protein>
    <submittedName>
        <fullName evidence="2">Uncharacterized protein</fullName>
    </submittedName>
</protein>
<gene>
    <name evidence="2" type="ORF">A1O5_00214</name>
</gene>
<keyword evidence="3" id="KW-1185">Reference proteome</keyword>
<dbReference type="CDD" id="cd00882">
    <property type="entry name" value="Ras_like_GTPase"/>
    <property type="match status" value="1"/>
</dbReference>
<dbReference type="Gene3D" id="3.40.50.300">
    <property type="entry name" value="P-loop containing nucleotide triphosphate hydrolases"/>
    <property type="match status" value="1"/>
</dbReference>
<reference evidence="2 3" key="1">
    <citation type="submission" date="2013-03" db="EMBL/GenBank/DDBJ databases">
        <title>The Genome Sequence of Cladophialophora psammophila CBS 110553.</title>
        <authorList>
            <consortium name="The Broad Institute Genomics Platform"/>
            <person name="Cuomo C."/>
            <person name="de Hoog S."/>
            <person name="Gorbushina A."/>
            <person name="Walker B."/>
            <person name="Young S.K."/>
            <person name="Zeng Q."/>
            <person name="Gargeya S."/>
            <person name="Fitzgerald M."/>
            <person name="Haas B."/>
            <person name="Abouelleil A."/>
            <person name="Allen A.W."/>
            <person name="Alvarado L."/>
            <person name="Arachchi H.M."/>
            <person name="Berlin A.M."/>
            <person name="Chapman S.B."/>
            <person name="Gainer-Dewar J."/>
            <person name="Goldberg J."/>
            <person name="Griggs A."/>
            <person name="Gujja S."/>
            <person name="Hansen M."/>
            <person name="Howarth C."/>
            <person name="Imamovic A."/>
            <person name="Ireland A."/>
            <person name="Larimer J."/>
            <person name="McCowan C."/>
            <person name="Murphy C."/>
            <person name="Pearson M."/>
            <person name="Poon T.W."/>
            <person name="Priest M."/>
            <person name="Roberts A."/>
            <person name="Saif S."/>
            <person name="Shea T."/>
            <person name="Sisk P."/>
            <person name="Sykes S."/>
            <person name="Wortman J."/>
            <person name="Nusbaum C."/>
            <person name="Birren B."/>
        </authorList>
    </citation>
    <scope>NUCLEOTIDE SEQUENCE [LARGE SCALE GENOMIC DNA]</scope>
    <source>
        <strain evidence="2 3">CBS 110553</strain>
    </source>
</reference>
<feature type="compositionally biased region" description="Basic and acidic residues" evidence="1">
    <location>
        <begin position="1"/>
        <end position="16"/>
    </location>
</feature>
<proteinExistence type="predicted"/>
<sequence>MATPYDEDHSDDHYQLTDEEDGEHTSTTATPNEEANESLDTWKPPGRLEWLLTLVTEAKGAATKQVVYFIKKFFGGTKLIFVTGQTGAGKTTILRELTGLDLEVGWTMNSGTRNYRICPAVIKKEQYLFIDTGGFGAADMDDMENFEDILECLNALGPFVTVAGLLLVCQTPQARHRSDDIKMIRWAQCLCGPAFFRNITFVTSKWDEWSPKSFQNSWERLETQLLPHPDVSRILAPQGRYHGGSIYHHGFPGGIGSADSYDLLMDRNDDEEKRGDELRKMIDERYGGRQNSKPAKLQVVREMDSNIPRLETEAAKALRADVVGTNIYIHGDRAIVRAPTQPPLPPPPPSSDQENNKNGKPFSDKFWGWFEVCRVAAEFFKEARKRQYESNNNTTGTKPVWSLWASIKGWWWGEESTRSSESG</sequence>
<organism evidence="2 3">
    <name type="scientific">Cladophialophora psammophila CBS 110553</name>
    <dbReference type="NCBI Taxonomy" id="1182543"/>
    <lineage>
        <taxon>Eukaryota</taxon>
        <taxon>Fungi</taxon>
        <taxon>Dikarya</taxon>
        <taxon>Ascomycota</taxon>
        <taxon>Pezizomycotina</taxon>
        <taxon>Eurotiomycetes</taxon>
        <taxon>Chaetothyriomycetidae</taxon>
        <taxon>Chaetothyriales</taxon>
        <taxon>Herpotrichiellaceae</taxon>
        <taxon>Cladophialophora</taxon>
    </lineage>
</organism>